<evidence type="ECO:0000313" key="2">
    <source>
        <dbReference type="EMBL" id="MBT0963388.1"/>
    </source>
</evidence>
<dbReference type="EMBL" id="JAEKFT010000029">
    <property type="protein sequence ID" value="MBT0963388.1"/>
    <property type="molecule type" value="Genomic_DNA"/>
</dbReference>
<accession>A0A944DFF4</accession>
<reference evidence="3" key="1">
    <citation type="journal article" date="2022" name="ISME J.">
        <title>Genetic and phylogenetic analysis of dissimilatory iodate-reducing bacteria identifies potential niches across the world's oceans.</title>
        <authorList>
            <person name="Reyes-Umana V."/>
            <person name="Henning Z."/>
            <person name="Lee K."/>
            <person name="Barnum T.P."/>
            <person name="Coates J.D."/>
        </authorList>
    </citation>
    <scope>NUCLEOTIDE SEQUENCE [LARGE SCALE GENOMIC DNA]</scope>
    <source>
        <strain evidence="3">IR12</strain>
    </source>
</reference>
<dbReference type="Pfam" id="PF21074">
    <property type="entry name" value="GDH_C"/>
    <property type="match status" value="1"/>
</dbReference>
<dbReference type="InterPro" id="IPR048381">
    <property type="entry name" value="GDH_C"/>
</dbReference>
<evidence type="ECO:0000259" key="1">
    <source>
        <dbReference type="Pfam" id="PF21074"/>
    </source>
</evidence>
<organism evidence="2 3">
    <name type="scientific">Denitromonas iodatirespirans</name>
    <dbReference type="NCBI Taxonomy" id="2795389"/>
    <lineage>
        <taxon>Bacteria</taxon>
        <taxon>Pseudomonadati</taxon>
        <taxon>Pseudomonadota</taxon>
        <taxon>Betaproteobacteria</taxon>
        <taxon>Rhodocyclales</taxon>
        <taxon>Zoogloeaceae</taxon>
        <taxon>Denitromonas</taxon>
    </lineage>
</organism>
<evidence type="ECO:0000313" key="3">
    <source>
        <dbReference type="Proteomes" id="UP000694660"/>
    </source>
</evidence>
<proteinExistence type="predicted"/>
<sequence length="121" mass="13407">MLHQFSPHCTDNGVPQAPARCVAGLDELHSAFDLVELAEETGRDLRSALRDSLSLHARNLATNALRLSIELTDPEEPMRAGETQHGTQIERSQQLFADIKSLSSTDMPMLSVTLWELRNLA</sequence>
<dbReference type="RefSeq" id="WP_214363322.1">
    <property type="nucleotide sequence ID" value="NZ_JAEKFT010000029.1"/>
</dbReference>
<gene>
    <name evidence="2" type="ORF">I8J34_19565</name>
</gene>
<keyword evidence="3" id="KW-1185">Reference proteome</keyword>
<comment type="caution">
    <text evidence="2">The sequence shown here is derived from an EMBL/GenBank/DDBJ whole genome shotgun (WGS) entry which is preliminary data.</text>
</comment>
<dbReference type="Proteomes" id="UP000694660">
    <property type="component" value="Unassembled WGS sequence"/>
</dbReference>
<feature type="domain" description="NAD-specific glutamate dehydrogenase C-terminal" evidence="1">
    <location>
        <begin position="46"/>
        <end position="118"/>
    </location>
</feature>
<dbReference type="AlphaFoldDB" id="A0A944DFF4"/>
<protein>
    <recommendedName>
        <fullName evidence="1">NAD-specific glutamate dehydrogenase C-terminal domain-containing protein</fullName>
    </recommendedName>
</protein>
<name>A0A944DFF4_DENI1</name>